<evidence type="ECO:0000313" key="2">
    <source>
        <dbReference type="Proteomes" id="UP000183926"/>
    </source>
</evidence>
<dbReference type="PIRSF" id="PIRSF039032">
    <property type="entry name" value="HigB-2"/>
    <property type="match status" value="1"/>
</dbReference>
<gene>
    <name evidence="1" type="ORF">SAMN05216339_101532</name>
</gene>
<reference evidence="1 2" key="1">
    <citation type="submission" date="2016-10" db="EMBL/GenBank/DDBJ databases">
        <authorList>
            <person name="de Groot N.N."/>
        </authorList>
    </citation>
    <scope>NUCLEOTIDE SEQUENCE [LARGE SCALE GENOMIC DNA]</scope>
    <source>
        <strain evidence="1 2">Nm24</strain>
    </source>
</reference>
<dbReference type="InterPro" id="IPR009387">
    <property type="entry name" value="HigB-2"/>
</dbReference>
<dbReference type="Pfam" id="PF06296">
    <property type="entry name" value="RelE"/>
    <property type="match status" value="1"/>
</dbReference>
<proteinExistence type="predicted"/>
<dbReference type="AlphaFoldDB" id="A0A1I7FJ51"/>
<accession>A0A1I7FJ51</accession>
<protein>
    <submittedName>
        <fullName evidence="1">RelE toxin of RelE / RelB toxin-antitoxin system</fullName>
    </submittedName>
</protein>
<dbReference type="RefSeq" id="WP_256214787.1">
    <property type="nucleotide sequence ID" value="NZ_FPBL01000001.1"/>
</dbReference>
<sequence>MVKQVPINVVETPEFLSAMRKLMDDEERALLVDYLAHNPTAGDLVPGTGGIRKVRWGLEGRGKRGGARVIYFYHDADMPLFALTAYAKNERVDLSQRDKNDFRQLTTMLVDTFKRRKP</sequence>
<dbReference type="Proteomes" id="UP000183926">
    <property type="component" value="Unassembled WGS sequence"/>
</dbReference>
<dbReference type="EMBL" id="FPBL01000001">
    <property type="protein sequence ID" value="SFU36217.1"/>
    <property type="molecule type" value="Genomic_DNA"/>
</dbReference>
<organism evidence="1 2">
    <name type="scientific">Nitrosomonas eutropha</name>
    <dbReference type="NCBI Taxonomy" id="916"/>
    <lineage>
        <taxon>Bacteria</taxon>
        <taxon>Pseudomonadati</taxon>
        <taxon>Pseudomonadota</taxon>
        <taxon>Betaproteobacteria</taxon>
        <taxon>Nitrosomonadales</taxon>
        <taxon>Nitrosomonadaceae</taxon>
        <taxon>Nitrosomonas</taxon>
    </lineage>
</organism>
<evidence type="ECO:0000313" key="1">
    <source>
        <dbReference type="EMBL" id="SFU36217.1"/>
    </source>
</evidence>
<name>A0A1I7FJ51_9PROT</name>